<dbReference type="InterPro" id="IPR036282">
    <property type="entry name" value="Glutathione-S-Trfase_C_sf"/>
</dbReference>
<dbReference type="InterPro" id="IPR036249">
    <property type="entry name" value="Thioredoxin-like_sf"/>
</dbReference>
<gene>
    <name evidence="3" type="primary">yibF_11</name>
    <name evidence="3" type="ORF">GALL_409050</name>
</gene>
<organism evidence="3">
    <name type="scientific">mine drainage metagenome</name>
    <dbReference type="NCBI Taxonomy" id="410659"/>
    <lineage>
        <taxon>unclassified sequences</taxon>
        <taxon>metagenomes</taxon>
        <taxon>ecological metagenomes</taxon>
    </lineage>
</organism>
<dbReference type="Gene3D" id="3.40.30.10">
    <property type="entry name" value="Glutaredoxin"/>
    <property type="match status" value="1"/>
</dbReference>
<dbReference type="SUPFAM" id="SSF47616">
    <property type="entry name" value="GST C-terminal domain-like"/>
    <property type="match status" value="1"/>
</dbReference>
<dbReference type="SUPFAM" id="SSF52833">
    <property type="entry name" value="Thioredoxin-like"/>
    <property type="match status" value="1"/>
</dbReference>
<evidence type="ECO:0000259" key="1">
    <source>
        <dbReference type="PROSITE" id="PS50404"/>
    </source>
</evidence>
<dbReference type="PANTHER" id="PTHR44051">
    <property type="entry name" value="GLUTATHIONE S-TRANSFERASE-RELATED"/>
    <property type="match status" value="1"/>
</dbReference>
<dbReference type="InterPro" id="IPR040079">
    <property type="entry name" value="Glutathione_S-Trfase"/>
</dbReference>
<protein>
    <submittedName>
        <fullName evidence="3">Putative GST-like protein YibF</fullName>
    </submittedName>
</protein>
<comment type="caution">
    <text evidence="3">The sequence shown here is derived from an EMBL/GenBank/DDBJ whole genome shotgun (WGS) entry which is preliminary data.</text>
</comment>
<evidence type="ECO:0000313" key="3">
    <source>
        <dbReference type="EMBL" id="OIQ77402.1"/>
    </source>
</evidence>
<name>A0A1J5Q268_9ZZZZ</name>
<evidence type="ECO:0000259" key="2">
    <source>
        <dbReference type="PROSITE" id="PS50405"/>
    </source>
</evidence>
<dbReference type="InterPro" id="IPR010987">
    <property type="entry name" value="Glutathione-S-Trfase_C-like"/>
</dbReference>
<dbReference type="PROSITE" id="PS50405">
    <property type="entry name" value="GST_CTER"/>
    <property type="match status" value="1"/>
</dbReference>
<sequence length="204" mass="22788">MKLFITPTSPYARKVRVMLAEKRIECEIEVVPSLAAADSPVPAHNPLGKVPTLVLDDGTSLYDSVVIVDYLDHKTPVARLIPQDNTHRAIVRRWEALADGMCDAAIAVVMERRRAPEMQDEAIIARQLLKVERSLGAMSEDMGESRWAAGDKFTLADIAMGVALAYVEMRMPEIGWRETYPNLGRLYELLLERPSFKETAPPEA</sequence>
<dbReference type="CDD" id="cd03205">
    <property type="entry name" value="GST_C_6"/>
    <property type="match status" value="1"/>
</dbReference>
<accession>A0A1J5Q268</accession>
<dbReference type="SFLD" id="SFLDS00019">
    <property type="entry name" value="Glutathione_Transferase_(cytos"/>
    <property type="match status" value="1"/>
</dbReference>
<dbReference type="AlphaFoldDB" id="A0A1J5Q268"/>
<feature type="domain" description="GST N-terminal" evidence="1">
    <location>
        <begin position="1"/>
        <end position="79"/>
    </location>
</feature>
<dbReference type="Pfam" id="PF13409">
    <property type="entry name" value="GST_N_2"/>
    <property type="match status" value="1"/>
</dbReference>
<dbReference type="PANTHER" id="PTHR44051:SF8">
    <property type="entry name" value="GLUTATHIONE S-TRANSFERASE GSTA"/>
    <property type="match status" value="1"/>
</dbReference>
<reference evidence="3" key="1">
    <citation type="submission" date="2016-10" db="EMBL/GenBank/DDBJ databases">
        <title>Sequence of Gallionella enrichment culture.</title>
        <authorList>
            <person name="Poehlein A."/>
            <person name="Muehling M."/>
            <person name="Daniel R."/>
        </authorList>
    </citation>
    <scope>NUCLEOTIDE SEQUENCE</scope>
</reference>
<dbReference type="EMBL" id="MLJW01001624">
    <property type="protein sequence ID" value="OIQ77402.1"/>
    <property type="molecule type" value="Genomic_DNA"/>
</dbReference>
<proteinExistence type="predicted"/>
<dbReference type="Gene3D" id="1.20.1050.10">
    <property type="match status" value="1"/>
</dbReference>
<dbReference type="InterPro" id="IPR004045">
    <property type="entry name" value="Glutathione_S-Trfase_N"/>
</dbReference>
<dbReference type="Pfam" id="PF13410">
    <property type="entry name" value="GST_C_2"/>
    <property type="match status" value="1"/>
</dbReference>
<dbReference type="SFLD" id="SFLDG00358">
    <property type="entry name" value="Main_(cytGST)"/>
    <property type="match status" value="1"/>
</dbReference>
<dbReference type="PROSITE" id="PS50404">
    <property type="entry name" value="GST_NTER"/>
    <property type="match status" value="1"/>
</dbReference>
<feature type="domain" description="GST C-terminal" evidence="2">
    <location>
        <begin position="84"/>
        <end position="204"/>
    </location>
</feature>